<dbReference type="NCBIfam" id="NF003013">
    <property type="entry name" value="PRK03846.1"/>
    <property type="match status" value="1"/>
</dbReference>
<proteinExistence type="inferred from homology"/>
<organism evidence="17">
    <name type="scientific">Serratia symbiotica SCt-VLC</name>
    <dbReference type="NCBI Taxonomy" id="1347341"/>
    <lineage>
        <taxon>Bacteria</taxon>
        <taxon>Pseudomonadati</taxon>
        <taxon>Pseudomonadota</taxon>
        <taxon>Gammaproteobacteria</taxon>
        <taxon>Enterobacterales</taxon>
        <taxon>Yersiniaceae</taxon>
        <taxon>Serratia</taxon>
        <taxon>Serratia symbiotica</taxon>
    </lineage>
</organism>
<evidence type="ECO:0000256" key="2">
    <source>
        <dbReference type="ARBA" id="ARBA00002632"/>
    </source>
</evidence>
<evidence type="ECO:0000256" key="12">
    <source>
        <dbReference type="ARBA" id="ARBA00031393"/>
    </source>
</evidence>
<name>A0A068R9A8_9GAMM</name>
<feature type="active site" description="Phosphoserine intermediate" evidence="14">
    <location>
        <position position="117"/>
    </location>
</feature>
<dbReference type="InterPro" id="IPR002891">
    <property type="entry name" value="APS"/>
</dbReference>
<dbReference type="FunFam" id="3.40.50.300:FF:000212">
    <property type="entry name" value="Adenylyl-sulfate kinase"/>
    <property type="match status" value="1"/>
</dbReference>
<evidence type="ECO:0000256" key="9">
    <source>
        <dbReference type="ARBA" id="ARBA00022777"/>
    </source>
</evidence>
<evidence type="ECO:0000256" key="15">
    <source>
        <dbReference type="RuleBase" id="RU004347"/>
    </source>
</evidence>
<dbReference type="PANTHER" id="PTHR11055">
    <property type="entry name" value="BIFUNCTIONAL 3'-PHOSPHOADENOSINE 5'-PHOSPHOSULFATE SYNTHASE"/>
    <property type="match status" value="1"/>
</dbReference>
<dbReference type="NCBIfam" id="TIGR00455">
    <property type="entry name" value="apsK"/>
    <property type="match status" value="1"/>
</dbReference>
<dbReference type="Pfam" id="PF01583">
    <property type="entry name" value="APS_kinase"/>
    <property type="match status" value="1"/>
</dbReference>
<feature type="binding site" evidence="14">
    <location>
        <begin position="43"/>
        <end position="50"/>
    </location>
    <ligand>
        <name>ATP</name>
        <dbReference type="ChEBI" id="CHEBI:30616"/>
    </ligand>
</feature>
<keyword evidence="9 14" id="KW-0418">Kinase</keyword>
<dbReference type="HAMAP" id="MF_00065">
    <property type="entry name" value="Adenylyl_sulf_kinase"/>
    <property type="match status" value="1"/>
</dbReference>
<dbReference type="Gene3D" id="3.40.50.300">
    <property type="entry name" value="P-loop containing nucleotide triphosphate hydrolases"/>
    <property type="match status" value="1"/>
</dbReference>
<gene>
    <name evidence="14 17" type="primary">cysC</name>
    <name evidence="17" type="ORF">SCTVLC_0039</name>
</gene>
<dbReference type="GO" id="GO:0000103">
    <property type="term" value="P:sulfate assimilation"/>
    <property type="evidence" value="ECO:0007669"/>
    <property type="project" value="UniProtKB-UniRule"/>
</dbReference>
<keyword evidence="14" id="KW-0597">Phosphoprotein</keyword>
<dbReference type="InterPro" id="IPR027417">
    <property type="entry name" value="P-loop_NTPase"/>
</dbReference>
<protein>
    <recommendedName>
        <fullName evidence="6 14">Adenylyl-sulfate kinase</fullName>
        <ecNumber evidence="5 14">2.7.1.25</ecNumber>
    </recommendedName>
    <alternativeName>
        <fullName evidence="12 14">APS kinase</fullName>
    </alternativeName>
    <alternativeName>
        <fullName evidence="13 14">ATP adenosine-5'-phosphosulfate 3'-phosphotransferase</fullName>
    </alternativeName>
    <alternativeName>
        <fullName evidence="11 14">Adenosine-5'-phosphosulfate kinase</fullName>
    </alternativeName>
</protein>
<dbReference type="SUPFAM" id="SSF52540">
    <property type="entry name" value="P-loop containing nucleoside triphosphate hydrolases"/>
    <property type="match status" value="1"/>
</dbReference>
<dbReference type="CDD" id="cd02027">
    <property type="entry name" value="APSK"/>
    <property type="match status" value="1"/>
</dbReference>
<dbReference type="EC" id="2.7.1.25" evidence="5 14"/>
<reference evidence="17" key="1">
    <citation type="submission" date="2013-06" db="EMBL/GenBank/DDBJ databases">
        <authorList>
            <person name="Mazano-Marin A."/>
        </authorList>
    </citation>
    <scope>NUCLEOTIDE SEQUENCE</scope>
    <source>
        <strain evidence="17">SCt-VLC</strain>
    </source>
</reference>
<comment type="similarity">
    <text evidence="4 14 15">Belongs to the APS kinase family.</text>
</comment>
<comment type="function">
    <text evidence="2 14 15">Catalyzes the synthesis of activated sulfate.</text>
</comment>
<comment type="pathway">
    <text evidence="3 14 15">Sulfur metabolism; hydrogen sulfide biosynthesis; sulfite from sulfate: step 2/3.</text>
</comment>
<dbReference type="OrthoDB" id="9804504at2"/>
<evidence type="ECO:0000256" key="6">
    <source>
        <dbReference type="ARBA" id="ARBA00018163"/>
    </source>
</evidence>
<keyword evidence="7 14" id="KW-0808">Transferase</keyword>
<accession>A0A068R9A8</accession>
<comment type="catalytic activity">
    <reaction evidence="1 14 15">
        <text>adenosine 5'-phosphosulfate + ATP = 3'-phosphoadenylyl sulfate + ADP + H(+)</text>
        <dbReference type="Rhea" id="RHEA:24152"/>
        <dbReference type="ChEBI" id="CHEBI:15378"/>
        <dbReference type="ChEBI" id="CHEBI:30616"/>
        <dbReference type="ChEBI" id="CHEBI:58243"/>
        <dbReference type="ChEBI" id="CHEBI:58339"/>
        <dbReference type="ChEBI" id="CHEBI:456216"/>
        <dbReference type="EC" id="2.7.1.25"/>
    </reaction>
</comment>
<sequence length="209" mass="23011">MAAIHLRPTGPDDKNVVWHPHAVTRVDRETCNGHKGALLWFTGLSGSGKSTVAGALEQALHALGISTYLLDGDNVRHGLCGDLGFSDDDRRENIRRVGEVAKLMVDAGLVVLTAFISPHRDERQKIREMFDVASFIEVFVDTPLAICEARDPKGLYKKARAGKLRSFTGIDAVFEAPQQPDIRLDGQQLVTNSIAQLLYVLRDKTIIEP</sequence>
<dbReference type="EMBL" id="FR904230">
    <property type="protein sequence ID" value="CDG46829.1"/>
    <property type="molecule type" value="Genomic_DNA"/>
</dbReference>
<dbReference type="GO" id="GO:0070814">
    <property type="term" value="P:hydrogen sulfide biosynthetic process"/>
    <property type="evidence" value="ECO:0007669"/>
    <property type="project" value="UniProtKB-UniRule"/>
</dbReference>
<keyword evidence="10 14" id="KW-0067">ATP-binding</keyword>
<feature type="domain" description="APS kinase" evidence="16">
    <location>
        <begin position="35"/>
        <end position="185"/>
    </location>
</feature>
<dbReference type="UniPathway" id="UPA00140">
    <property type="reaction ID" value="UER00205"/>
</dbReference>
<evidence type="ECO:0000256" key="11">
    <source>
        <dbReference type="ARBA" id="ARBA00029724"/>
    </source>
</evidence>
<evidence type="ECO:0000256" key="4">
    <source>
        <dbReference type="ARBA" id="ARBA00007008"/>
    </source>
</evidence>
<evidence type="ECO:0000256" key="5">
    <source>
        <dbReference type="ARBA" id="ARBA00012121"/>
    </source>
</evidence>
<evidence type="ECO:0000256" key="14">
    <source>
        <dbReference type="HAMAP-Rule" id="MF_00065"/>
    </source>
</evidence>
<evidence type="ECO:0000256" key="1">
    <source>
        <dbReference type="ARBA" id="ARBA00001823"/>
    </source>
</evidence>
<dbReference type="RefSeq" id="WP_061769627.1">
    <property type="nucleotide sequence ID" value="NZ_FR904230.1"/>
</dbReference>
<evidence type="ECO:0000313" key="17">
    <source>
        <dbReference type="EMBL" id="CDG46829.1"/>
    </source>
</evidence>
<keyword evidence="8 14" id="KW-0547">Nucleotide-binding</keyword>
<dbReference type="GO" id="GO:0005524">
    <property type="term" value="F:ATP binding"/>
    <property type="evidence" value="ECO:0007669"/>
    <property type="project" value="UniProtKB-UniRule"/>
</dbReference>
<dbReference type="InterPro" id="IPR059117">
    <property type="entry name" value="APS_kinase_dom"/>
</dbReference>
<evidence type="ECO:0000256" key="13">
    <source>
        <dbReference type="ARBA" id="ARBA00031464"/>
    </source>
</evidence>
<dbReference type="PANTHER" id="PTHR11055:SF63">
    <property type="entry name" value="ADENYLYL-SULFATE KINASE 1, CHLOROPLASTIC"/>
    <property type="match status" value="1"/>
</dbReference>
<dbReference type="AlphaFoldDB" id="A0A068R9A8"/>
<evidence type="ECO:0000259" key="16">
    <source>
        <dbReference type="Pfam" id="PF01583"/>
    </source>
</evidence>
<evidence type="ECO:0000256" key="3">
    <source>
        <dbReference type="ARBA" id="ARBA00004806"/>
    </source>
</evidence>
<evidence type="ECO:0000256" key="7">
    <source>
        <dbReference type="ARBA" id="ARBA00022679"/>
    </source>
</evidence>
<evidence type="ECO:0000256" key="10">
    <source>
        <dbReference type="ARBA" id="ARBA00022840"/>
    </source>
</evidence>
<reference evidence="17" key="2">
    <citation type="journal article" date="2014" name="Genome Biol. Evol.">
        <title>Settling down: the genome of Serratia symbiotica from the aphid Cinara tujafilina zooms in on the process of accommodation to a cooperative intracellular life.</title>
        <authorList>
            <person name="Manzano-Marin A."/>
            <person name="Latorre A."/>
        </authorList>
    </citation>
    <scope>NUCLEOTIDE SEQUENCE</scope>
    <source>
        <strain evidence="17">SCt-VLC</strain>
    </source>
</reference>
<evidence type="ECO:0000256" key="8">
    <source>
        <dbReference type="ARBA" id="ARBA00022741"/>
    </source>
</evidence>
<dbReference type="GO" id="GO:0004020">
    <property type="term" value="F:adenylylsulfate kinase activity"/>
    <property type="evidence" value="ECO:0007669"/>
    <property type="project" value="UniProtKB-UniRule"/>
</dbReference>